<evidence type="ECO:0000256" key="4">
    <source>
        <dbReference type="PROSITE-ProRule" id="PRU00449"/>
    </source>
</evidence>
<organism evidence="6 7">
    <name type="scientific">Geranomyces variabilis</name>
    <dbReference type="NCBI Taxonomy" id="109894"/>
    <lineage>
        <taxon>Eukaryota</taxon>
        <taxon>Fungi</taxon>
        <taxon>Fungi incertae sedis</taxon>
        <taxon>Chytridiomycota</taxon>
        <taxon>Chytridiomycota incertae sedis</taxon>
        <taxon>Chytridiomycetes</taxon>
        <taxon>Spizellomycetales</taxon>
        <taxon>Powellomycetaceae</taxon>
        <taxon>Geranomyces</taxon>
    </lineage>
</organism>
<dbReference type="InterPro" id="IPR000058">
    <property type="entry name" value="Znf_AN1"/>
</dbReference>
<evidence type="ECO:0000256" key="2">
    <source>
        <dbReference type="ARBA" id="ARBA00022771"/>
    </source>
</evidence>
<dbReference type="Pfam" id="PF01428">
    <property type="entry name" value="zf-AN1"/>
    <property type="match status" value="1"/>
</dbReference>
<keyword evidence="1" id="KW-0479">Metal-binding</keyword>
<dbReference type="PROSITE" id="PS51039">
    <property type="entry name" value="ZF_AN1"/>
    <property type="match status" value="1"/>
</dbReference>
<dbReference type="Proteomes" id="UP001212152">
    <property type="component" value="Unassembled WGS sequence"/>
</dbReference>
<dbReference type="PANTHER" id="PTHR14677">
    <property type="entry name" value="ARSENITE INDUCUBLE RNA ASSOCIATED PROTEIN AIP-1-RELATED"/>
    <property type="match status" value="1"/>
</dbReference>
<evidence type="ECO:0000313" key="7">
    <source>
        <dbReference type="Proteomes" id="UP001212152"/>
    </source>
</evidence>
<dbReference type="Gene3D" id="4.10.1110.10">
    <property type="entry name" value="AN1-like Zinc finger"/>
    <property type="match status" value="1"/>
</dbReference>
<dbReference type="SUPFAM" id="SSF118310">
    <property type="entry name" value="AN1-like Zinc finger"/>
    <property type="match status" value="1"/>
</dbReference>
<gene>
    <name evidence="6" type="primary">ZFAND1</name>
    <name evidence="6" type="ORF">HDU87_008599</name>
</gene>
<dbReference type="AlphaFoldDB" id="A0AAD5XQ15"/>
<evidence type="ECO:0000313" key="6">
    <source>
        <dbReference type="EMBL" id="KAJ3182435.1"/>
    </source>
</evidence>
<evidence type="ECO:0000259" key="5">
    <source>
        <dbReference type="PROSITE" id="PS51039"/>
    </source>
</evidence>
<comment type="caution">
    <text evidence="6">The sequence shown here is derived from an EMBL/GenBank/DDBJ whole genome shotgun (WGS) entry which is preliminary data.</text>
</comment>
<dbReference type="SMART" id="SM00154">
    <property type="entry name" value="ZnF_AN1"/>
    <property type="match status" value="1"/>
</dbReference>
<name>A0AAD5XQ15_9FUNG</name>
<dbReference type="InterPro" id="IPR057358">
    <property type="entry name" value="UBL_ZFAND1-like"/>
</dbReference>
<dbReference type="InterPro" id="IPR035896">
    <property type="entry name" value="AN1-like_Znf"/>
</dbReference>
<keyword evidence="3" id="KW-0862">Zinc</keyword>
<sequence>MPSAPSKKTPCALEGCTRAELWSAKCRNCHLTFCLGHRHPPDHECSALAESRRLQREKEQAVKDLRAQFKAPAAAVSKTKKSSPVVELMKLKGTATGDKAVPLESRVYFRVHFPRESNLGSQPMYFHKDWTIGRAIDAIANYGKIINRNNEASPETRLSLHHGESGTVILTTARFVTLMAAPDKSLSNGCHLILERGGMESVDPASYSS</sequence>
<dbReference type="Pfam" id="PF25327">
    <property type="entry name" value="UBL_ZFAND1"/>
    <property type="match status" value="1"/>
</dbReference>
<accession>A0AAD5XQ15</accession>
<dbReference type="EMBL" id="JADGJQ010000009">
    <property type="protein sequence ID" value="KAJ3182435.1"/>
    <property type="molecule type" value="Genomic_DNA"/>
</dbReference>
<keyword evidence="7" id="KW-1185">Reference proteome</keyword>
<dbReference type="GO" id="GO:0008270">
    <property type="term" value="F:zinc ion binding"/>
    <property type="evidence" value="ECO:0007669"/>
    <property type="project" value="UniProtKB-KW"/>
</dbReference>
<evidence type="ECO:0000256" key="1">
    <source>
        <dbReference type="ARBA" id="ARBA00022723"/>
    </source>
</evidence>
<dbReference type="PANTHER" id="PTHR14677:SF40">
    <property type="entry name" value="CDC48-ASSOCIATED UBIQUITIN-LIKE_ZINC FINGER PROTEIN 1"/>
    <property type="match status" value="1"/>
</dbReference>
<keyword evidence="2 4" id="KW-0863">Zinc-finger</keyword>
<reference evidence="6" key="1">
    <citation type="submission" date="2020-05" db="EMBL/GenBank/DDBJ databases">
        <title>Phylogenomic resolution of chytrid fungi.</title>
        <authorList>
            <person name="Stajich J.E."/>
            <person name="Amses K."/>
            <person name="Simmons R."/>
            <person name="Seto K."/>
            <person name="Myers J."/>
            <person name="Bonds A."/>
            <person name="Quandt C.A."/>
            <person name="Barry K."/>
            <person name="Liu P."/>
            <person name="Grigoriev I."/>
            <person name="Longcore J.E."/>
            <person name="James T.Y."/>
        </authorList>
    </citation>
    <scope>NUCLEOTIDE SEQUENCE</scope>
    <source>
        <strain evidence="6">JEL0379</strain>
    </source>
</reference>
<feature type="domain" description="AN1-type" evidence="5">
    <location>
        <begin position="5"/>
        <end position="53"/>
    </location>
</feature>
<protein>
    <submittedName>
        <fullName evidence="6">AN1-type zinc finger protein 1</fullName>
    </submittedName>
</protein>
<proteinExistence type="predicted"/>
<dbReference type="GO" id="GO:0005737">
    <property type="term" value="C:cytoplasm"/>
    <property type="evidence" value="ECO:0007669"/>
    <property type="project" value="TreeGrafter"/>
</dbReference>
<evidence type="ECO:0000256" key="3">
    <source>
        <dbReference type="ARBA" id="ARBA00022833"/>
    </source>
</evidence>